<comment type="caution">
    <text evidence="8">The sequence shown here is derived from an EMBL/GenBank/DDBJ whole genome shotgun (WGS) entry which is preliminary data.</text>
</comment>
<dbReference type="Proteomes" id="UP000176723">
    <property type="component" value="Unassembled WGS sequence"/>
</dbReference>
<dbReference type="EMBL" id="MHCL01000011">
    <property type="protein sequence ID" value="OGY21448.1"/>
    <property type="molecule type" value="Genomic_DNA"/>
</dbReference>
<feature type="domain" description="VTT" evidence="7">
    <location>
        <begin position="39"/>
        <end position="167"/>
    </location>
</feature>
<evidence type="ECO:0000256" key="5">
    <source>
        <dbReference type="ARBA" id="ARBA00023136"/>
    </source>
</evidence>
<accession>A0A1G1W194</accession>
<proteinExistence type="predicted"/>
<dbReference type="PANTHER" id="PTHR42709:SF6">
    <property type="entry name" value="UNDECAPRENYL PHOSPHATE TRANSPORTER A"/>
    <property type="match status" value="1"/>
</dbReference>
<evidence type="ECO:0000256" key="6">
    <source>
        <dbReference type="SAM" id="Phobius"/>
    </source>
</evidence>
<evidence type="ECO:0000256" key="2">
    <source>
        <dbReference type="ARBA" id="ARBA00022475"/>
    </source>
</evidence>
<dbReference type="STRING" id="1797593.A3A65_00315"/>
<feature type="transmembrane region" description="Helical" evidence="6">
    <location>
        <begin position="180"/>
        <end position="200"/>
    </location>
</feature>
<keyword evidence="2" id="KW-1003">Cell membrane</keyword>
<dbReference type="Pfam" id="PF09335">
    <property type="entry name" value="VTT_dom"/>
    <property type="match status" value="1"/>
</dbReference>
<sequence length="220" mass="24400">MIDFIIAPLAKFIISLISALGYLGVALAMAIESASIPLPSEIIMPFSGFLVSQGVLNFWLVVLSAGIGGTAGSLAAYAVGFYGGETLVRSLIRKYGKFVLVHEYELDEAEHWFRKHGEAITFFSRLLPVVRTFISLPAGIAKMNLRSFLTYAFLGTIIWCAVLAYVGVILGENWQTLGPWFHKFDTAIAIFTILGGLWYIRYKLKKIHAYSKSHGKTEKR</sequence>
<evidence type="ECO:0000256" key="3">
    <source>
        <dbReference type="ARBA" id="ARBA00022692"/>
    </source>
</evidence>
<dbReference type="AlphaFoldDB" id="A0A1G1W194"/>
<feature type="transmembrane region" description="Helical" evidence="6">
    <location>
        <begin position="12"/>
        <end position="38"/>
    </location>
</feature>
<dbReference type="PANTHER" id="PTHR42709">
    <property type="entry name" value="ALKALINE PHOSPHATASE LIKE PROTEIN"/>
    <property type="match status" value="1"/>
</dbReference>
<dbReference type="InterPro" id="IPR051311">
    <property type="entry name" value="DedA_domain"/>
</dbReference>
<dbReference type="GO" id="GO:0005886">
    <property type="term" value="C:plasma membrane"/>
    <property type="evidence" value="ECO:0007669"/>
    <property type="project" value="UniProtKB-SubCell"/>
</dbReference>
<evidence type="ECO:0000259" key="7">
    <source>
        <dbReference type="Pfam" id="PF09335"/>
    </source>
</evidence>
<protein>
    <recommendedName>
        <fullName evidence="7">VTT domain-containing protein</fullName>
    </recommendedName>
</protein>
<name>A0A1G1W194_9BACT</name>
<reference evidence="8 9" key="1">
    <citation type="journal article" date="2016" name="Nat. Commun.">
        <title>Thousands of microbial genomes shed light on interconnected biogeochemical processes in an aquifer system.</title>
        <authorList>
            <person name="Anantharaman K."/>
            <person name="Brown C.T."/>
            <person name="Hug L.A."/>
            <person name="Sharon I."/>
            <person name="Castelle C.J."/>
            <person name="Probst A.J."/>
            <person name="Thomas B.C."/>
            <person name="Singh A."/>
            <person name="Wilkins M.J."/>
            <person name="Karaoz U."/>
            <person name="Brodie E.L."/>
            <person name="Williams K.H."/>
            <person name="Hubbard S.S."/>
            <person name="Banfield J.F."/>
        </authorList>
    </citation>
    <scope>NUCLEOTIDE SEQUENCE [LARGE SCALE GENOMIC DNA]</scope>
</reference>
<evidence type="ECO:0000313" key="9">
    <source>
        <dbReference type="Proteomes" id="UP000176723"/>
    </source>
</evidence>
<evidence type="ECO:0000313" key="8">
    <source>
        <dbReference type="EMBL" id="OGY21448.1"/>
    </source>
</evidence>
<dbReference type="InterPro" id="IPR032816">
    <property type="entry name" value="VTT_dom"/>
</dbReference>
<evidence type="ECO:0000256" key="1">
    <source>
        <dbReference type="ARBA" id="ARBA00004651"/>
    </source>
</evidence>
<feature type="transmembrane region" description="Helical" evidence="6">
    <location>
        <begin position="58"/>
        <end position="84"/>
    </location>
</feature>
<comment type="subcellular location">
    <subcellularLocation>
        <location evidence="1">Cell membrane</location>
        <topology evidence="1">Multi-pass membrane protein</topology>
    </subcellularLocation>
</comment>
<gene>
    <name evidence="8" type="ORF">A3A65_00315</name>
</gene>
<keyword evidence="3 6" id="KW-0812">Transmembrane</keyword>
<evidence type="ECO:0000256" key="4">
    <source>
        <dbReference type="ARBA" id="ARBA00022989"/>
    </source>
</evidence>
<organism evidence="8 9">
    <name type="scientific">Candidatus Chisholmbacteria bacterium RIFCSPLOWO2_01_FULL_49_14</name>
    <dbReference type="NCBI Taxonomy" id="1797593"/>
    <lineage>
        <taxon>Bacteria</taxon>
        <taxon>Candidatus Chisholmiibacteriota</taxon>
    </lineage>
</organism>
<keyword evidence="4 6" id="KW-1133">Transmembrane helix</keyword>
<keyword evidence="5 6" id="KW-0472">Membrane</keyword>
<feature type="transmembrane region" description="Helical" evidence="6">
    <location>
        <begin position="148"/>
        <end position="168"/>
    </location>
</feature>